<evidence type="ECO:0000256" key="1">
    <source>
        <dbReference type="SAM" id="SignalP"/>
    </source>
</evidence>
<feature type="chain" id="PRO_5035917209" description="Secreted protein" evidence="1">
    <location>
        <begin position="16"/>
        <end position="240"/>
    </location>
</feature>
<keyword evidence="1" id="KW-0732">Signal</keyword>
<evidence type="ECO:0000313" key="3">
    <source>
        <dbReference type="Proteomes" id="UP000467700"/>
    </source>
</evidence>
<evidence type="ECO:0008006" key="4">
    <source>
        <dbReference type="Google" id="ProtNLM"/>
    </source>
</evidence>
<evidence type="ECO:0000313" key="2">
    <source>
        <dbReference type="EMBL" id="CAA7262870.1"/>
    </source>
</evidence>
<feature type="signal peptide" evidence="1">
    <location>
        <begin position="1"/>
        <end position="15"/>
    </location>
</feature>
<dbReference type="Proteomes" id="UP000467700">
    <property type="component" value="Unassembled WGS sequence"/>
</dbReference>
<organism evidence="2 3">
    <name type="scientific">Cyclocybe aegerita</name>
    <name type="common">Black poplar mushroom</name>
    <name type="synonym">Agrocybe aegerita</name>
    <dbReference type="NCBI Taxonomy" id="1973307"/>
    <lineage>
        <taxon>Eukaryota</taxon>
        <taxon>Fungi</taxon>
        <taxon>Dikarya</taxon>
        <taxon>Basidiomycota</taxon>
        <taxon>Agaricomycotina</taxon>
        <taxon>Agaricomycetes</taxon>
        <taxon>Agaricomycetidae</taxon>
        <taxon>Agaricales</taxon>
        <taxon>Agaricineae</taxon>
        <taxon>Bolbitiaceae</taxon>
        <taxon>Cyclocybe</taxon>
    </lineage>
</organism>
<reference evidence="2 3" key="1">
    <citation type="submission" date="2020-01" db="EMBL/GenBank/DDBJ databases">
        <authorList>
            <person name="Gupta K D."/>
        </authorList>
    </citation>
    <scope>NUCLEOTIDE SEQUENCE [LARGE SCALE GENOMIC DNA]</scope>
</reference>
<comment type="caution">
    <text evidence="2">The sequence shown here is derived from an EMBL/GenBank/DDBJ whole genome shotgun (WGS) entry which is preliminary data.</text>
</comment>
<accession>A0A8S0VUX3</accession>
<protein>
    <recommendedName>
        <fullName evidence="4">Secreted protein</fullName>
    </recommendedName>
</protein>
<keyword evidence="3" id="KW-1185">Reference proteome</keyword>
<name>A0A8S0VUX3_CYCAE</name>
<dbReference type="EMBL" id="CACVBS010000037">
    <property type="protein sequence ID" value="CAA7262870.1"/>
    <property type="molecule type" value="Genomic_DNA"/>
</dbReference>
<gene>
    <name evidence="2" type="ORF">AAE3_LOCUS5121</name>
</gene>
<dbReference type="AlphaFoldDB" id="A0A8S0VUX3"/>
<dbReference type="OrthoDB" id="2310204at2759"/>
<sequence length="240" mass="26739">MSVLILGWLLCSVAAFPLDGPSAAQSVLTNDVTRVEAATNAALLGWHDPRLNGGRFLDFVGKKYGEPLNIVISGLSDPYVLTDDGFHNYAKSLGYSEECLGLHYGNLHDADLGDGDGRKTELFLARQYYFPVWGTCWESLAGGHHFRAWKQNGTLANSGAWFIGASKEENSSRRHKIVPNGYNLGRDWLVDRAIEGGRWKGMWWKADVEWRDDLLEKGKRGVNHGIEQDGRVAILTVHRL</sequence>
<proteinExistence type="predicted"/>